<sequence length="66" mass="7054">MKKRNEQPLALAALWALLGVGTLADPRIQNKAQGAPDLQAEHWYSVKALSAEGTGSAASIEIYIYG</sequence>
<keyword evidence="1" id="KW-0378">Hydrolase</keyword>
<reference evidence="1 2" key="1">
    <citation type="submission" date="2018-07" db="EMBL/GenBank/DDBJ databases">
        <title>Mechanisms of high-level aminoglycoside resistance among Gram-negative pathogens in Brazil.</title>
        <authorList>
            <person name="Ballaben A.S."/>
            <person name="Darini A.L.C."/>
            <person name="Doi Y."/>
        </authorList>
    </citation>
    <scope>NUCLEOTIDE SEQUENCE [LARGE SCALE GENOMIC DNA]</scope>
    <source>
        <strain evidence="1 2">B2-305</strain>
    </source>
</reference>
<protein>
    <submittedName>
        <fullName evidence="1">Clp protease ClpP</fullName>
    </submittedName>
</protein>
<dbReference type="GO" id="GO:0006508">
    <property type="term" value="P:proteolysis"/>
    <property type="evidence" value="ECO:0007669"/>
    <property type="project" value="UniProtKB-KW"/>
</dbReference>
<comment type="caution">
    <text evidence="1">The sequence shown here is derived from an EMBL/GenBank/DDBJ whole genome shotgun (WGS) entry which is preliminary data.</text>
</comment>
<proteinExistence type="predicted"/>
<keyword evidence="1" id="KW-0645">Protease</keyword>
<accession>A0A367MBF4</accession>
<evidence type="ECO:0000313" key="2">
    <source>
        <dbReference type="Proteomes" id="UP000253594"/>
    </source>
</evidence>
<feature type="non-terminal residue" evidence="1">
    <location>
        <position position="66"/>
    </location>
</feature>
<dbReference type="EMBL" id="QORE01000295">
    <property type="protein sequence ID" value="RCI74784.1"/>
    <property type="molecule type" value="Genomic_DNA"/>
</dbReference>
<dbReference type="Proteomes" id="UP000253594">
    <property type="component" value="Unassembled WGS sequence"/>
</dbReference>
<evidence type="ECO:0000313" key="1">
    <source>
        <dbReference type="EMBL" id="RCI74784.1"/>
    </source>
</evidence>
<gene>
    <name evidence="1" type="ORF">DT376_11130</name>
</gene>
<dbReference type="GO" id="GO:0008233">
    <property type="term" value="F:peptidase activity"/>
    <property type="evidence" value="ECO:0007669"/>
    <property type="project" value="UniProtKB-KW"/>
</dbReference>
<name>A0A367MBF4_PSEAI</name>
<organism evidence="1 2">
    <name type="scientific">Pseudomonas aeruginosa</name>
    <dbReference type="NCBI Taxonomy" id="287"/>
    <lineage>
        <taxon>Bacteria</taxon>
        <taxon>Pseudomonadati</taxon>
        <taxon>Pseudomonadota</taxon>
        <taxon>Gammaproteobacteria</taxon>
        <taxon>Pseudomonadales</taxon>
        <taxon>Pseudomonadaceae</taxon>
        <taxon>Pseudomonas</taxon>
    </lineage>
</organism>
<dbReference type="AlphaFoldDB" id="A0A367MBF4"/>